<feature type="transmembrane region" description="Helical" evidence="1">
    <location>
        <begin position="127"/>
        <end position="148"/>
    </location>
</feature>
<sequence>MEISADVYLIFLSLSLVYTICLIFCIFRVKGFFRFLPEWRSAKLLYYFLLVQILMRVISFWSICIFSEQIQLRNSVLSFILLTLPDTLLTSSLLVLLWIMIMCNIFTRIESDDNNLPIGSTSYLYRAAIITLKVLLAWIALEIMLYGFLALNSLKRSTIMLQQCLWMVLASVAIICASVYLQFKYSGIPFKSQVAAKKMKRVNLAAFVWSVGRILHTILLVVRESELNNPEELNEISDNTLPLIVTVIDFLCSELLCYYLVMRASFYKIFLPQEFAAETIPMVDRNSKSLFDRNSEHNFVVELQETSTADSGVLINKEIFNQKGKLGTLYEGISNNATVVVRRLILNRISAYVIEKLEEEINDMKSITNPYLMTNIRVVIKKPTQNKTFDIIMPYISGGSLYSALHEKKLKFSLQKKIELAREIAFSMKLLHDQGRIHGHLTSHNILLDSRNILVSDLGMVHLKKYVGLLGNYSNKSAWSSPEVLKEGGNVVIKATTHDDVYSFGMILWEIMTEKEPFPDYSLKKLKEMVVEQEYRPALEEFEVPGVQELIKSCWNINPQSRPTFHLVFSALTITK</sequence>
<evidence type="ECO:0000313" key="3">
    <source>
        <dbReference type="EMBL" id="OMJ75219.1"/>
    </source>
</evidence>
<keyword evidence="1" id="KW-0812">Transmembrane</keyword>
<dbReference type="GO" id="GO:0004674">
    <property type="term" value="F:protein serine/threonine kinase activity"/>
    <property type="evidence" value="ECO:0007669"/>
    <property type="project" value="TreeGrafter"/>
</dbReference>
<dbReference type="Proteomes" id="UP000187209">
    <property type="component" value="Unassembled WGS sequence"/>
</dbReference>
<feature type="transmembrane region" description="Helical" evidence="1">
    <location>
        <begin position="6"/>
        <end position="27"/>
    </location>
</feature>
<evidence type="ECO:0000259" key="2">
    <source>
        <dbReference type="PROSITE" id="PS50011"/>
    </source>
</evidence>
<evidence type="ECO:0000313" key="4">
    <source>
        <dbReference type="Proteomes" id="UP000187209"/>
    </source>
</evidence>
<dbReference type="InterPro" id="IPR000719">
    <property type="entry name" value="Prot_kinase_dom"/>
</dbReference>
<keyword evidence="1" id="KW-0472">Membrane</keyword>
<gene>
    <name evidence="3" type="ORF">SteCoe_25697</name>
</gene>
<dbReference type="Gene3D" id="1.10.510.10">
    <property type="entry name" value="Transferase(Phosphotransferase) domain 1"/>
    <property type="match status" value="1"/>
</dbReference>
<name>A0A1R2BEL5_9CILI</name>
<feature type="transmembrane region" description="Helical" evidence="1">
    <location>
        <begin position="88"/>
        <end position="106"/>
    </location>
</feature>
<feature type="domain" description="Protein kinase" evidence="2">
    <location>
        <begin position="315"/>
        <end position="574"/>
    </location>
</feature>
<dbReference type="EMBL" id="MPUH01000703">
    <property type="protein sequence ID" value="OMJ75219.1"/>
    <property type="molecule type" value="Genomic_DNA"/>
</dbReference>
<dbReference type="SUPFAM" id="SSF56112">
    <property type="entry name" value="Protein kinase-like (PK-like)"/>
    <property type="match status" value="1"/>
</dbReference>
<keyword evidence="1" id="KW-1133">Transmembrane helix</keyword>
<dbReference type="OrthoDB" id="313345at2759"/>
<keyword evidence="4" id="KW-1185">Reference proteome</keyword>
<dbReference type="GO" id="GO:0005524">
    <property type="term" value="F:ATP binding"/>
    <property type="evidence" value="ECO:0007669"/>
    <property type="project" value="InterPro"/>
</dbReference>
<protein>
    <recommendedName>
        <fullName evidence="2">Protein kinase domain-containing protein</fullName>
    </recommendedName>
</protein>
<feature type="transmembrane region" description="Helical" evidence="1">
    <location>
        <begin position="160"/>
        <end position="181"/>
    </location>
</feature>
<dbReference type="Pfam" id="PF07714">
    <property type="entry name" value="PK_Tyr_Ser-Thr"/>
    <property type="match status" value="1"/>
</dbReference>
<organism evidence="3 4">
    <name type="scientific">Stentor coeruleus</name>
    <dbReference type="NCBI Taxonomy" id="5963"/>
    <lineage>
        <taxon>Eukaryota</taxon>
        <taxon>Sar</taxon>
        <taxon>Alveolata</taxon>
        <taxon>Ciliophora</taxon>
        <taxon>Postciliodesmatophora</taxon>
        <taxon>Heterotrichea</taxon>
        <taxon>Heterotrichida</taxon>
        <taxon>Stentoridae</taxon>
        <taxon>Stentor</taxon>
    </lineage>
</organism>
<reference evidence="3 4" key="1">
    <citation type="submission" date="2016-11" db="EMBL/GenBank/DDBJ databases">
        <title>The macronuclear genome of Stentor coeruleus: a giant cell with tiny introns.</title>
        <authorList>
            <person name="Slabodnick M."/>
            <person name="Ruby J.G."/>
            <person name="Reiff S.B."/>
            <person name="Swart E.C."/>
            <person name="Gosai S."/>
            <person name="Prabakaran S."/>
            <person name="Witkowska E."/>
            <person name="Larue G.E."/>
            <person name="Fisher S."/>
            <person name="Freeman R.M."/>
            <person name="Gunawardena J."/>
            <person name="Chu W."/>
            <person name="Stover N.A."/>
            <person name="Gregory B.D."/>
            <person name="Nowacki M."/>
            <person name="Derisi J."/>
            <person name="Roy S.W."/>
            <person name="Marshall W.F."/>
            <person name="Sood P."/>
        </authorList>
    </citation>
    <scope>NUCLEOTIDE SEQUENCE [LARGE SCALE GENOMIC DNA]</scope>
    <source>
        <strain evidence="3">WM001</strain>
    </source>
</reference>
<comment type="caution">
    <text evidence="3">The sequence shown here is derived from an EMBL/GenBank/DDBJ whole genome shotgun (WGS) entry which is preliminary data.</text>
</comment>
<accession>A0A1R2BEL5</accession>
<feature type="transmembrane region" description="Helical" evidence="1">
    <location>
        <begin position="47"/>
        <end position="68"/>
    </location>
</feature>
<dbReference type="PROSITE" id="PS50011">
    <property type="entry name" value="PROTEIN_KINASE_DOM"/>
    <property type="match status" value="1"/>
</dbReference>
<dbReference type="InterPro" id="IPR011009">
    <property type="entry name" value="Kinase-like_dom_sf"/>
</dbReference>
<dbReference type="AlphaFoldDB" id="A0A1R2BEL5"/>
<evidence type="ECO:0000256" key="1">
    <source>
        <dbReference type="SAM" id="Phobius"/>
    </source>
</evidence>
<dbReference type="PANTHER" id="PTHR44329">
    <property type="entry name" value="SERINE/THREONINE-PROTEIN KINASE TNNI3K-RELATED"/>
    <property type="match status" value="1"/>
</dbReference>
<dbReference type="InterPro" id="IPR001245">
    <property type="entry name" value="Ser-Thr/Tyr_kinase_cat_dom"/>
</dbReference>
<dbReference type="InterPro" id="IPR051681">
    <property type="entry name" value="Ser/Thr_Kinases-Pseudokinases"/>
</dbReference>
<proteinExistence type="predicted"/>